<accession>A0AAV4REN7</accession>
<reference evidence="1 2" key="1">
    <citation type="submission" date="2021-06" db="EMBL/GenBank/DDBJ databases">
        <title>Caerostris extrusa draft genome.</title>
        <authorList>
            <person name="Kono N."/>
            <person name="Arakawa K."/>
        </authorList>
    </citation>
    <scope>NUCLEOTIDE SEQUENCE [LARGE SCALE GENOMIC DNA]</scope>
</reference>
<organism evidence="1 2">
    <name type="scientific">Caerostris extrusa</name>
    <name type="common">Bark spider</name>
    <name type="synonym">Caerostris bankana</name>
    <dbReference type="NCBI Taxonomy" id="172846"/>
    <lineage>
        <taxon>Eukaryota</taxon>
        <taxon>Metazoa</taxon>
        <taxon>Ecdysozoa</taxon>
        <taxon>Arthropoda</taxon>
        <taxon>Chelicerata</taxon>
        <taxon>Arachnida</taxon>
        <taxon>Araneae</taxon>
        <taxon>Araneomorphae</taxon>
        <taxon>Entelegynae</taxon>
        <taxon>Araneoidea</taxon>
        <taxon>Araneidae</taxon>
        <taxon>Caerostris</taxon>
    </lineage>
</organism>
<comment type="caution">
    <text evidence="1">The sequence shown here is derived from an EMBL/GenBank/DDBJ whole genome shotgun (WGS) entry which is preliminary data.</text>
</comment>
<protein>
    <submittedName>
        <fullName evidence="1">Uncharacterized protein</fullName>
    </submittedName>
</protein>
<dbReference type="EMBL" id="BPLR01007722">
    <property type="protein sequence ID" value="GIY19146.1"/>
    <property type="molecule type" value="Genomic_DNA"/>
</dbReference>
<dbReference type="Proteomes" id="UP001054945">
    <property type="component" value="Unassembled WGS sequence"/>
</dbReference>
<evidence type="ECO:0000313" key="2">
    <source>
        <dbReference type="Proteomes" id="UP001054945"/>
    </source>
</evidence>
<evidence type="ECO:0000313" key="1">
    <source>
        <dbReference type="EMBL" id="GIY19146.1"/>
    </source>
</evidence>
<dbReference type="AlphaFoldDB" id="A0AAV4REN7"/>
<proteinExistence type="predicted"/>
<keyword evidence="2" id="KW-1185">Reference proteome</keyword>
<gene>
    <name evidence="1" type="ORF">CEXT_356971</name>
</gene>
<name>A0AAV4REN7_CAEEX</name>
<sequence>MLETRFLQLARHSCPPTIIQTWSFPDCHLFSLMHHAFSMNYQKAIARYQKKKTCNEVEAKRYNACKITVSLETRWTEKTWPPKPTERCPSVTSLPPNLRRSWRRRNPLAHRQNNAEVQDPLLFVHWGSCCRNPFHRRVCQEKTRAFCNVSGFCPHRPDVHLHLHETAHRLHRRLLQQAEGHHMHADCHQRGVHVLATGDSSIRTGHTRRSLICKELLP</sequence>